<dbReference type="SUPFAM" id="SSF52833">
    <property type="entry name" value="Thioredoxin-like"/>
    <property type="match status" value="1"/>
</dbReference>
<evidence type="ECO:0000313" key="7">
    <source>
        <dbReference type="EMBL" id="RND01330.1"/>
    </source>
</evidence>
<comment type="caution">
    <text evidence="7">The sequence shown here is derived from an EMBL/GenBank/DDBJ whole genome shotgun (WGS) entry which is preliminary data.</text>
</comment>
<dbReference type="PANTHER" id="PTHR13887:SF14">
    <property type="entry name" value="DISULFIDE BOND FORMATION PROTEIN D"/>
    <property type="match status" value="1"/>
</dbReference>
<dbReference type="GO" id="GO:0016491">
    <property type="term" value="F:oxidoreductase activity"/>
    <property type="evidence" value="ECO:0007669"/>
    <property type="project" value="UniProtKB-KW"/>
</dbReference>
<evidence type="ECO:0000256" key="4">
    <source>
        <dbReference type="ARBA" id="ARBA00023157"/>
    </source>
</evidence>
<evidence type="ECO:0000256" key="5">
    <source>
        <dbReference type="ARBA" id="ARBA00023284"/>
    </source>
</evidence>
<dbReference type="InterPro" id="IPR013766">
    <property type="entry name" value="Thioredoxin_domain"/>
</dbReference>
<keyword evidence="2" id="KW-0732">Signal</keyword>
<gene>
    <name evidence="7" type="ORF">EC501_01605</name>
</gene>
<comment type="similarity">
    <text evidence="1">Belongs to the thioredoxin family. DsbA subfamily.</text>
</comment>
<evidence type="ECO:0000256" key="2">
    <source>
        <dbReference type="ARBA" id="ARBA00022729"/>
    </source>
</evidence>
<dbReference type="RefSeq" id="WP_122970544.1">
    <property type="nucleotide sequence ID" value="NZ_RHLQ01000002.1"/>
</dbReference>
<evidence type="ECO:0000259" key="6">
    <source>
        <dbReference type="PROSITE" id="PS51352"/>
    </source>
</evidence>
<dbReference type="InterPro" id="IPR012336">
    <property type="entry name" value="Thioredoxin-like_fold"/>
</dbReference>
<dbReference type="OrthoDB" id="117402at2"/>
<dbReference type="AlphaFoldDB" id="A0A3M8HFW6"/>
<dbReference type="PANTHER" id="PTHR13887">
    <property type="entry name" value="GLUTATHIONE S-TRANSFERASE KAPPA"/>
    <property type="match status" value="1"/>
</dbReference>
<evidence type="ECO:0000313" key="8">
    <source>
        <dbReference type="Proteomes" id="UP000279909"/>
    </source>
</evidence>
<dbReference type="InterPro" id="IPR036249">
    <property type="entry name" value="Thioredoxin-like_sf"/>
</dbReference>
<sequence>MSKKIFWIIGIIAVCLIGIIVLTNVQTESAKIDYEGQPYLGEESAPVEIVEFGDYKCPHCGEFNSSFVPFIKEEFVETGKAKFYFMNYSFIAFDSTISAQFAETVYKELGNETFWEFHDLLFANQTNASGKENVLTEEFLKAILLEVASLEETEKVIEAFKNDGGTKALDHDMGIAKGLGINSTPTIYIGGEKFTGQTLDDFREMVEEAAKNDQ</sequence>
<dbReference type="Gene3D" id="3.40.30.10">
    <property type="entry name" value="Glutaredoxin"/>
    <property type="match status" value="1"/>
</dbReference>
<dbReference type="Proteomes" id="UP000279909">
    <property type="component" value="Unassembled WGS sequence"/>
</dbReference>
<protein>
    <submittedName>
        <fullName evidence="7">Thiol-disulfide oxidoreductase</fullName>
    </submittedName>
</protein>
<name>A0A3M8HFW6_9BACI</name>
<keyword evidence="5" id="KW-0676">Redox-active center</keyword>
<evidence type="ECO:0000256" key="3">
    <source>
        <dbReference type="ARBA" id="ARBA00023002"/>
    </source>
</evidence>
<keyword evidence="8" id="KW-1185">Reference proteome</keyword>
<dbReference type="EMBL" id="RHLQ01000002">
    <property type="protein sequence ID" value="RND01330.1"/>
    <property type="molecule type" value="Genomic_DNA"/>
</dbReference>
<keyword evidence="4" id="KW-1015">Disulfide bond</keyword>
<keyword evidence="3" id="KW-0560">Oxidoreductase</keyword>
<feature type="domain" description="Thioredoxin" evidence="6">
    <location>
        <begin position="19"/>
        <end position="211"/>
    </location>
</feature>
<evidence type="ECO:0000256" key="1">
    <source>
        <dbReference type="ARBA" id="ARBA00005791"/>
    </source>
</evidence>
<reference evidence="7 8" key="1">
    <citation type="journal article" date="2014" name="Int. J. Syst. Evol. Microbiol.">
        <title>Lysinibacillus halotolerans sp. nov., isolated from saline-alkaline soil.</title>
        <authorList>
            <person name="Kong D."/>
            <person name="Wang Y."/>
            <person name="Zhao B."/>
            <person name="Li Y."/>
            <person name="Song J."/>
            <person name="Zhai Y."/>
            <person name="Zhang C."/>
            <person name="Wang H."/>
            <person name="Chen X."/>
            <person name="Zhao B."/>
            <person name="Ruan Z."/>
        </authorList>
    </citation>
    <scope>NUCLEOTIDE SEQUENCE [LARGE SCALE GENOMIC DNA]</scope>
    <source>
        <strain evidence="7 8">MCCC 1A12703</strain>
    </source>
</reference>
<dbReference type="Pfam" id="PF13462">
    <property type="entry name" value="Thioredoxin_4"/>
    <property type="match status" value="1"/>
</dbReference>
<proteinExistence type="inferred from homology"/>
<dbReference type="PROSITE" id="PS51352">
    <property type="entry name" value="THIOREDOXIN_2"/>
    <property type="match status" value="1"/>
</dbReference>
<accession>A0A3M8HFW6</accession>
<organism evidence="7 8">
    <name type="scientific">Lysinibacillus halotolerans</name>
    <dbReference type="NCBI Taxonomy" id="1368476"/>
    <lineage>
        <taxon>Bacteria</taxon>
        <taxon>Bacillati</taxon>
        <taxon>Bacillota</taxon>
        <taxon>Bacilli</taxon>
        <taxon>Bacillales</taxon>
        <taxon>Bacillaceae</taxon>
        <taxon>Lysinibacillus</taxon>
    </lineage>
</organism>